<accession>A0A0R0CII5</accession>
<comment type="caution">
    <text evidence="1">The sequence shown here is derived from an EMBL/GenBank/DDBJ whole genome shotgun (WGS) entry which is preliminary data.</text>
</comment>
<sequence length="315" mass="32688">MFSLLARKPWYLLVLPAAVLMAALGVRSGASLHAGNADAAAVAAASDTGPATLLGGDRELPERSTAVAAGLPLDLRAALENGTDLFAYAQQLQAAADAGNAEAGWIASRIYDHCGVFAMDPSGYALDSAALQRMDLDAISAMLAARGKVRQSCAGFTSADGLGRGRLLQQRQASAKAGNLAAEAALLSMGEPLIDTPEYRRELVERVQSSQDPEAFLAVSGAMGSAAAGDEAYRGMVAGSQFSQLAWQVAACQLGLACGPGSTLMVAYCANGGICSRDPRQDFESFVYDAAVSRQGMEKMNEMVSSLRSAQRGVQ</sequence>
<evidence type="ECO:0000313" key="1">
    <source>
        <dbReference type="EMBL" id="KRG69296.1"/>
    </source>
</evidence>
<dbReference type="AlphaFoldDB" id="A0A0R0CII5"/>
<protein>
    <submittedName>
        <fullName evidence="1">Uncharacterized protein</fullName>
    </submittedName>
</protein>
<proteinExistence type="predicted"/>
<dbReference type="Proteomes" id="UP000051863">
    <property type="component" value="Unassembled WGS sequence"/>
</dbReference>
<evidence type="ECO:0000313" key="2">
    <source>
        <dbReference type="Proteomes" id="UP000051863"/>
    </source>
</evidence>
<dbReference type="OrthoDB" id="5974221at2"/>
<reference evidence="1 2" key="1">
    <citation type="submission" date="2015-05" db="EMBL/GenBank/DDBJ databases">
        <title>Genome sequencing and analysis of members of genus Stenotrophomonas.</title>
        <authorList>
            <person name="Patil P.P."/>
            <person name="Midha S."/>
            <person name="Patil P.B."/>
        </authorList>
    </citation>
    <scope>NUCLEOTIDE SEQUENCE [LARGE SCALE GENOMIC DNA]</scope>
    <source>
        <strain evidence="1 2">DSM 18941</strain>
    </source>
</reference>
<organism evidence="1 2">
    <name type="scientific">Stenotrophomonas terrae</name>
    <dbReference type="NCBI Taxonomy" id="405446"/>
    <lineage>
        <taxon>Bacteria</taxon>
        <taxon>Pseudomonadati</taxon>
        <taxon>Pseudomonadota</taxon>
        <taxon>Gammaproteobacteria</taxon>
        <taxon>Lysobacterales</taxon>
        <taxon>Lysobacteraceae</taxon>
        <taxon>Stenotrophomonas</taxon>
    </lineage>
</organism>
<name>A0A0R0CII5_9GAMM</name>
<dbReference type="RefSeq" id="WP_057627667.1">
    <property type="nucleotide sequence ID" value="NZ_LDJJ01000019.1"/>
</dbReference>
<dbReference type="EMBL" id="LDJJ01000019">
    <property type="protein sequence ID" value="KRG69296.1"/>
    <property type="molecule type" value="Genomic_DNA"/>
</dbReference>
<dbReference type="PATRIC" id="fig|405446.3.peg.711"/>
<keyword evidence="2" id="KW-1185">Reference proteome</keyword>
<gene>
    <name evidence="1" type="ORF">ABB27_06880</name>
</gene>